<proteinExistence type="predicted"/>
<evidence type="ECO:0000256" key="1">
    <source>
        <dbReference type="ARBA" id="ARBA00022553"/>
    </source>
</evidence>
<keyword evidence="1 2" id="KW-0597">Phosphoprotein</keyword>
<dbReference type="InterPro" id="IPR011006">
    <property type="entry name" value="CheY-like_superfamily"/>
</dbReference>
<organism evidence="4 5">
    <name type="scientific">Gluconacetobacter johannae</name>
    <dbReference type="NCBI Taxonomy" id="112140"/>
    <lineage>
        <taxon>Bacteria</taxon>
        <taxon>Pseudomonadati</taxon>
        <taxon>Pseudomonadota</taxon>
        <taxon>Alphaproteobacteria</taxon>
        <taxon>Acetobacterales</taxon>
        <taxon>Acetobacteraceae</taxon>
        <taxon>Gluconacetobacter</taxon>
    </lineage>
</organism>
<dbReference type="SMART" id="SM00448">
    <property type="entry name" value="REC"/>
    <property type="match status" value="1"/>
</dbReference>
<dbReference type="InterPro" id="IPR050595">
    <property type="entry name" value="Bact_response_regulator"/>
</dbReference>
<dbReference type="PANTHER" id="PTHR44591">
    <property type="entry name" value="STRESS RESPONSE REGULATOR PROTEIN 1"/>
    <property type="match status" value="1"/>
</dbReference>
<comment type="caution">
    <text evidence="4">The sequence shown here is derived from an EMBL/GenBank/DDBJ whole genome shotgun (WGS) entry which is preliminary data.</text>
</comment>
<dbReference type="GO" id="GO:0000160">
    <property type="term" value="P:phosphorelay signal transduction system"/>
    <property type="evidence" value="ECO:0007669"/>
    <property type="project" value="InterPro"/>
</dbReference>
<dbReference type="PANTHER" id="PTHR44591:SF3">
    <property type="entry name" value="RESPONSE REGULATORY DOMAIN-CONTAINING PROTEIN"/>
    <property type="match status" value="1"/>
</dbReference>
<dbReference type="AlphaFoldDB" id="A0A7W4J935"/>
<keyword evidence="5" id="KW-1185">Reference proteome</keyword>
<gene>
    <name evidence="4" type="ORF">HLH21_13630</name>
</gene>
<evidence type="ECO:0000256" key="2">
    <source>
        <dbReference type="PROSITE-ProRule" id="PRU00169"/>
    </source>
</evidence>
<dbReference type="InterPro" id="IPR001789">
    <property type="entry name" value="Sig_transdc_resp-reg_receiver"/>
</dbReference>
<dbReference type="Pfam" id="PF00072">
    <property type="entry name" value="Response_reg"/>
    <property type="match status" value="1"/>
</dbReference>
<accession>A0A7W4J935</accession>
<dbReference type="Proteomes" id="UP000561066">
    <property type="component" value="Unassembled WGS sequence"/>
</dbReference>
<dbReference type="SUPFAM" id="SSF52172">
    <property type="entry name" value="CheY-like"/>
    <property type="match status" value="1"/>
</dbReference>
<dbReference type="PROSITE" id="PS50110">
    <property type="entry name" value="RESPONSE_REGULATORY"/>
    <property type="match status" value="1"/>
</dbReference>
<protein>
    <submittedName>
        <fullName evidence="4">Response regulator transcription factor</fullName>
    </submittedName>
</protein>
<evidence type="ECO:0000313" key="4">
    <source>
        <dbReference type="EMBL" id="MBB2176950.1"/>
    </source>
</evidence>
<name>A0A7W4J935_9PROT</name>
<evidence type="ECO:0000259" key="3">
    <source>
        <dbReference type="PROSITE" id="PS50110"/>
    </source>
</evidence>
<dbReference type="RefSeq" id="WP_182944292.1">
    <property type="nucleotide sequence ID" value="NZ_JABEQH010000019.1"/>
</dbReference>
<sequence length="117" mass="12346">MTPPPRHILLVEDESVIATLIDTALDGSGFRVTLCAGVGAAEQALDHGPVDLAILDLTLPDGPPDRLVERLAGLSVPLIAISGDPARLARFTAGQTLEKPFRIRALLDRIQALLPPA</sequence>
<dbReference type="Gene3D" id="3.40.50.2300">
    <property type="match status" value="1"/>
</dbReference>
<feature type="modified residue" description="4-aspartylphosphate" evidence="2">
    <location>
        <position position="56"/>
    </location>
</feature>
<reference evidence="4 5" key="1">
    <citation type="submission" date="2020-04" db="EMBL/GenBank/DDBJ databases">
        <title>Description of novel Gluconacetobacter.</title>
        <authorList>
            <person name="Sombolestani A."/>
        </authorList>
    </citation>
    <scope>NUCLEOTIDE SEQUENCE [LARGE SCALE GENOMIC DNA]</scope>
    <source>
        <strain evidence="4 5">LMG 21312</strain>
    </source>
</reference>
<dbReference type="EMBL" id="JABEQH010000019">
    <property type="protein sequence ID" value="MBB2176950.1"/>
    <property type="molecule type" value="Genomic_DNA"/>
</dbReference>
<evidence type="ECO:0000313" key="5">
    <source>
        <dbReference type="Proteomes" id="UP000561066"/>
    </source>
</evidence>
<feature type="domain" description="Response regulatory" evidence="3">
    <location>
        <begin position="7"/>
        <end position="114"/>
    </location>
</feature>